<protein>
    <recommendedName>
        <fullName evidence="1">FAS1-like dehydratase domain-containing protein</fullName>
    </recommendedName>
</protein>
<evidence type="ECO:0000313" key="3">
    <source>
        <dbReference type="Proteomes" id="UP001501705"/>
    </source>
</evidence>
<dbReference type="Pfam" id="PF13452">
    <property type="entry name" value="FAS1_DH_region"/>
    <property type="match status" value="1"/>
</dbReference>
<dbReference type="Gene3D" id="3.10.129.10">
    <property type="entry name" value="Hotdog Thioesterase"/>
    <property type="match status" value="1"/>
</dbReference>
<name>A0ABP4PZ14_9ACTN</name>
<reference evidence="3" key="1">
    <citation type="journal article" date="2019" name="Int. J. Syst. Evol. Microbiol.">
        <title>The Global Catalogue of Microorganisms (GCM) 10K type strain sequencing project: providing services to taxonomists for standard genome sequencing and annotation.</title>
        <authorList>
            <consortium name="The Broad Institute Genomics Platform"/>
            <consortium name="The Broad Institute Genome Sequencing Center for Infectious Disease"/>
            <person name="Wu L."/>
            <person name="Ma J."/>
        </authorList>
    </citation>
    <scope>NUCLEOTIDE SEQUENCE [LARGE SCALE GENOMIC DNA]</scope>
    <source>
        <strain evidence="3">JCM 15572</strain>
    </source>
</reference>
<keyword evidence="3" id="KW-1185">Reference proteome</keyword>
<dbReference type="Proteomes" id="UP001501705">
    <property type="component" value="Unassembled WGS sequence"/>
</dbReference>
<organism evidence="2 3">
    <name type="scientific">Kribbella hippodromi</name>
    <dbReference type="NCBI Taxonomy" id="434347"/>
    <lineage>
        <taxon>Bacteria</taxon>
        <taxon>Bacillati</taxon>
        <taxon>Actinomycetota</taxon>
        <taxon>Actinomycetes</taxon>
        <taxon>Propionibacteriales</taxon>
        <taxon>Kribbellaceae</taxon>
        <taxon>Kribbella</taxon>
    </lineage>
</organism>
<dbReference type="InterPro" id="IPR039569">
    <property type="entry name" value="FAS1-like_DH_region"/>
</dbReference>
<accession>A0ABP4PZ14</accession>
<sequence>MLADDALHFDAEAAAAAGYAAVVAPPTFSAAAQSWGAPTEGGLELDLSRVLAGGAQWEYDLPIVAGDVLTVSGEVVSVEHKTGRRGGMTLITRESRFVNQRGELALTVRSTAIELDRTPADRRSQDLEDA</sequence>
<proteinExistence type="predicted"/>
<gene>
    <name evidence="2" type="ORF">GCM10009804_58010</name>
</gene>
<dbReference type="InterPro" id="IPR029069">
    <property type="entry name" value="HotDog_dom_sf"/>
</dbReference>
<evidence type="ECO:0000259" key="1">
    <source>
        <dbReference type="Pfam" id="PF13452"/>
    </source>
</evidence>
<feature type="domain" description="FAS1-like dehydratase" evidence="1">
    <location>
        <begin position="5"/>
        <end position="107"/>
    </location>
</feature>
<evidence type="ECO:0000313" key="2">
    <source>
        <dbReference type="EMBL" id="GAA1593902.1"/>
    </source>
</evidence>
<comment type="caution">
    <text evidence="2">The sequence shown here is derived from an EMBL/GenBank/DDBJ whole genome shotgun (WGS) entry which is preliminary data.</text>
</comment>
<dbReference type="EMBL" id="BAAAPH010000022">
    <property type="protein sequence ID" value="GAA1593902.1"/>
    <property type="molecule type" value="Genomic_DNA"/>
</dbReference>
<dbReference type="SUPFAM" id="SSF54637">
    <property type="entry name" value="Thioesterase/thiol ester dehydrase-isomerase"/>
    <property type="match status" value="1"/>
</dbReference>